<proteinExistence type="predicted"/>
<accession>A0A9D9HH40</accession>
<evidence type="ECO:0000256" key="2">
    <source>
        <dbReference type="SAM" id="SignalP"/>
    </source>
</evidence>
<gene>
    <name evidence="4" type="ORF">IAA96_02435</name>
</gene>
<dbReference type="InterPro" id="IPR036737">
    <property type="entry name" value="OmpA-like_sf"/>
</dbReference>
<comment type="caution">
    <text evidence="4">The sequence shown here is derived from an EMBL/GenBank/DDBJ whole genome shotgun (WGS) entry which is preliminary data.</text>
</comment>
<dbReference type="InterPro" id="IPR050330">
    <property type="entry name" value="Bact_OuterMem_StrucFunc"/>
</dbReference>
<keyword evidence="1" id="KW-0472">Membrane</keyword>
<dbReference type="GO" id="GO:0016020">
    <property type="term" value="C:membrane"/>
    <property type="evidence" value="ECO:0007669"/>
    <property type="project" value="UniProtKB-UniRule"/>
</dbReference>
<reference evidence="4" key="1">
    <citation type="submission" date="2020-10" db="EMBL/GenBank/DDBJ databases">
        <authorList>
            <person name="Gilroy R."/>
        </authorList>
    </citation>
    <scope>NUCLEOTIDE SEQUENCE</scope>
    <source>
        <strain evidence="4">B3-4054</strain>
    </source>
</reference>
<reference evidence="4" key="2">
    <citation type="journal article" date="2021" name="PeerJ">
        <title>Extensive microbial diversity within the chicken gut microbiome revealed by metagenomics and culture.</title>
        <authorList>
            <person name="Gilroy R."/>
            <person name="Ravi A."/>
            <person name="Getino M."/>
            <person name="Pursley I."/>
            <person name="Horton D.L."/>
            <person name="Alikhan N.F."/>
            <person name="Baker D."/>
            <person name="Gharbi K."/>
            <person name="Hall N."/>
            <person name="Watson M."/>
            <person name="Adriaenssens E.M."/>
            <person name="Foster-Nyarko E."/>
            <person name="Jarju S."/>
            <person name="Secka A."/>
            <person name="Antonio M."/>
            <person name="Oren A."/>
            <person name="Chaudhuri R.R."/>
            <person name="La Ragione R."/>
            <person name="Hildebrand F."/>
            <person name="Pallen M.J."/>
        </authorList>
    </citation>
    <scope>NUCLEOTIDE SEQUENCE</scope>
    <source>
        <strain evidence="4">B3-4054</strain>
    </source>
</reference>
<evidence type="ECO:0000256" key="1">
    <source>
        <dbReference type="PROSITE-ProRule" id="PRU00473"/>
    </source>
</evidence>
<sequence length="442" mass="48668">MRNLNRTAAAALLLAAAVFSAAAQSGDQTVSAVNRIDWLQKTVTSTLTLDARAAGIILPDGREAVSRKMTASIPELAGRPVFSLPVDSATTLGDAVRDGSVTLAQILRFLDEGEKTAPWFSPDLETCTMTSTVRLTDLQRMFIRHQNVWQPRRPLERVPTRTYSGIVIDARGQLPVHGEFTTDRLSPSLFPKIWDTGMTLAYERNMVEPETAAQNGILAYAAGPEDETCGERTGPDPLYIRAAGVYGIHRTDPVIARRDYLRIFCDEGNLELLKQGKVVILCDREMLQTELTPRVPDNSFYFLRRGIERRLAETGVDGVGFSDRRQGITLTIYGIRFVADSPQILPEEENRIRQIASALASAAADTRFLVEGHTASVGRPAGERTLSHQRAEEIARRLEEAGIARERITTDGYGGTRPVAGNGTEEGRAQNRRVEITVLLPE</sequence>
<feature type="domain" description="OmpA-like" evidence="3">
    <location>
        <begin position="324"/>
        <end position="442"/>
    </location>
</feature>
<dbReference type="Proteomes" id="UP000823616">
    <property type="component" value="Unassembled WGS sequence"/>
</dbReference>
<feature type="chain" id="PRO_5038616132" evidence="2">
    <location>
        <begin position="24"/>
        <end position="442"/>
    </location>
</feature>
<dbReference type="CDD" id="cd07185">
    <property type="entry name" value="OmpA_C-like"/>
    <property type="match status" value="1"/>
</dbReference>
<dbReference type="PROSITE" id="PS51123">
    <property type="entry name" value="OMPA_2"/>
    <property type="match status" value="1"/>
</dbReference>
<evidence type="ECO:0000259" key="3">
    <source>
        <dbReference type="PROSITE" id="PS51123"/>
    </source>
</evidence>
<dbReference type="EMBL" id="JADIMS010000040">
    <property type="protein sequence ID" value="MBO8449942.1"/>
    <property type="molecule type" value="Genomic_DNA"/>
</dbReference>
<name>A0A9D9HH40_9SPIR</name>
<dbReference type="PRINTS" id="PR01023">
    <property type="entry name" value="NAFLGMOTY"/>
</dbReference>
<dbReference type="Gene3D" id="3.30.1330.60">
    <property type="entry name" value="OmpA-like domain"/>
    <property type="match status" value="1"/>
</dbReference>
<keyword evidence="2" id="KW-0732">Signal</keyword>
<dbReference type="AlphaFoldDB" id="A0A9D9HH40"/>
<dbReference type="SUPFAM" id="SSF103088">
    <property type="entry name" value="OmpA-like"/>
    <property type="match status" value="1"/>
</dbReference>
<protein>
    <submittedName>
        <fullName evidence="4">OmpA family protein</fullName>
    </submittedName>
</protein>
<evidence type="ECO:0000313" key="5">
    <source>
        <dbReference type="Proteomes" id="UP000823616"/>
    </source>
</evidence>
<organism evidence="4 5">
    <name type="scientific">Candidatus Avitreponema avistercoris</name>
    <dbReference type="NCBI Taxonomy" id="2840705"/>
    <lineage>
        <taxon>Bacteria</taxon>
        <taxon>Pseudomonadati</taxon>
        <taxon>Spirochaetota</taxon>
        <taxon>Spirochaetia</taxon>
        <taxon>Spirochaetales</taxon>
        <taxon>Candidatus Avitreponema</taxon>
    </lineage>
</organism>
<dbReference type="PANTHER" id="PTHR30329:SF21">
    <property type="entry name" value="LIPOPROTEIN YIAD-RELATED"/>
    <property type="match status" value="1"/>
</dbReference>
<dbReference type="InterPro" id="IPR006665">
    <property type="entry name" value="OmpA-like"/>
</dbReference>
<dbReference type="Pfam" id="PF00691">
    <property type="entry name" value="OmpA"/>
    <property type="match status" value="1"/>
</dbReference>
<feature type="signal peptide" evidence="2">
    <location>
        <begin position="1"/>
        <end position="23"/>
    </location>
</feature>
<evidence type="ECO:0000313" key="4">
    <source>
        <dbReference type="EMBL" id="MBO8449942.1"/>
    </source>
</evidence>
<dbReference type="PANTHER" id="PTHR30329">
    <property type="entry name" value="STATOR ELEMENT OF FLAGELLAR MOTOR COMPLEX"/>
    <property type="match status" value="1"/>
</dbReference>